<dbReference type="InterPro" id="IPR044254">
    <property type="entry name" value="At4g02110-like"/>
</dbReference>
<evidence type="ECO:0000313" key="1">
    <source>
        <dbReference type="EMBL" id="KAF3967887.1"/>
    </source>
</evidence>
<dbReference type="AlphaFoldDB" id="A0A8J4VSB5"/>
<gene>
    <name evidence="1" type="ORF">CMV_008159</name>
</gene>
<dbReference type="PANTHER" id="PTHR47181">
    <property type="entry name" value="BRCA1 C TERMINUS DOMAIN CONTAINING PROTEIN, EXPRESSED"/>
    <property type="match status" value="1"/>
</dbReference>
<accession>A0A8J4VSB5</accession>
<evidence type="ECO:0000313" key="2">
    <source>
        <dbReference type="Proteomes" id="UP000737018"/>
    </source>
</evidence>
<name>A0A8J4VSB5_9ROSI</name>
<sequence>MKSNSPSTAFPSASIPPMFGVNLYMAVELMFVSTAKVDNPVCIVAQNDDKTFVTALWVEHTFDIGMPVDANSIMCRPLKDLNGIPGAKNLIICLTGYQQQDGDDVMTMINLMGAQFSKPLVENKVRSMNLPKKSIR</sequence>
<comment type="caution">
    <text evidence="1">The sequence shown here is derived from an EMBL/GenBank/DDBJ whole genome shotgun (WGS) entry which is preliminary data.</text>
</comment>
<dbReference type="PANTHER" id="PTHR47181:SF2">
    <property type="entry name" value="BRCA1 C TERMINUS DOMAIN CONTAINING PROTEIN, EXPRESSED"/>
    <property type="match status" value="1"/>
</dbReference>
<reference evidence="1" key="1">
    <citation type="submission" date="2020-03" db="EMBL/GenBank/DDBJ databases">
        <title>Castanea mollissima Vanexum genome sequencing.</title>
        <authorList>
            <person name="Staton M."/>
        </authorList>
    </citation>
    <scope>NUCLEOTIDE SEQUENCE</scope>
    <source>
        <tissue evidence="1">Leaf</tissue>
    </source>
</reference>
<dbReference type="Gene3D" id="3.40.50.10190">
    <property type="entry name" value="BRCT domain"/>
    <property type="match status" value="1"/>
</dbReference>
<dbReference type="SUPFAM" id="SSF52113">
    <property type="entry name" value="BRCT domain"/>
    <property type="match status" value="1"/>
</dbReference>
<protein>
    <submittedName>
        <fullName evidence="1">Uncharacterized protein</fullName>
    </submittedName>
</protein>
<keyword evidence="2" id="KW-1185">Reference proteome</keyword>
<dbReference type="Proteomes" id="UP000737018">
    <property type="component" value="Unassembled WGS sequence"/>
</dbReference>
<organism evidence="1 2">
    <name type="scientific">Castanea mollissima</name>
    <name type="common">Chinese chestnut</name>
    <dbReference type="NCBI Taxonomy" id="60419"/>
    <lineage>
        <taxon>Eukaryota</taxon>
        <taxon>Viridiplantae</taxon>
        <taxon>Streptophyta</taxon>
        <taxon>Embryophyta</taxon>
        <taxon>Tracheophyta</taxon>
        <taxon>Spermatophyta</taxon>
        <taxon>Magnoliopsida</taxon>
        <taxon>eudicotyledons</taxon>
        <taxon>Gunneridae</taxon>
        <taxon>Pentapetalae</taxon>
        <taxon>rosids</taxon>
        <taxon>fabids</taxon>
        <taxon>Fagales</taxon>
        <taxon>Fagaceae</taxon>
        <taxon>Castanea</taxon>
    </lineage>
</organism>
<proteinExistence type="predicted"/>
<dbReference type="EMBL" id="JRKL02000838">
    <property type="protein sequence ID" value="KAF3967887.1"/>
    <property type="molecule type" value="Genomic_DNA"/>
</dbReference>
<dbReference type="OrthoDB" id="1935339at2759"/>
<dbReference type="InterPro" id="IPR036420">
    <property type="entry name" value="BRCT_dom_sf"/>
</dbReference>